<keyword evidence="3" id="KW-1185">Reference proteome</keyword>
<dbReference type="OrthoDB" id="252889at2759"/>
<comment type="caution">
    <text evidence="2">The sequence shown here is derived from an EMBL/GenBank/DDBJ whole genome shotgun (WGS) entry which is preliminary data.</text>
</comment>
<accession>A0A3R7KFN3</accession>
<dbReference type="EMBL" id="MKGL01000381">
    <property type="protein sequence ID" value="RNE99523.1"/>
    <property type="molecule type" value="Genomic_DNA"/>
</dbReference>
<gene>
    <name evidence="2" type="ORF">TraAM80_08188</name>
</gene>
<reference evidence="2 3" key="1">
    <citation type="journal article" date="2018" name="BMC Genomics">
        <title>Genomic comparison of Trypanosoma conorhini and Trypanosoma rangeli to Trypanosoma cruzi strains of high and low virulence.</title>
        <authorList>
            <person name="Bradwell K.R."/>
            <person name="Koparde V.N."/>
            <person name="Matveyev A.V."/>
            <person name="Serrano M.G."/>
            <person name="Alves J.M."/>
            <person name="Parikh H."/>
            <person name="Huang B."/>
            <person name="Lee V."/>
            <person name="Espinosa-Alvarez O."/>
            <person name="Ortiz P.A."/>
            <person name="Costa-Martins A.G."/>
            <person name="Teixeira M.M."/>
            <person name="Buck G.A."/>
        </authorList>
    </citation>
    <scope>NUCLEOTIDE SEQUENCE [LARGE SCALE GENOMIC DNA]</scope>
    <source>
        <strain evidence="2 3">AM80</strain>
    </source>
</reference>
<dbReference type="Proteomes" id="UP000283634">
    <property type="component" value="Unassembled WGS sequence"/>
</dbReference>
<sequence length="179" mass="20230">MLFVFALLNRHVEKVRVEECVMVTNTHYENRMEPLSLHRPADRHVCAQGVASRDNITRDTRWRHSSSSAASLSVGSDPAPPARTRQGVISAPLLLSQRHCMGRGGDCVLADRGGQHQQQTHLPPSCFPSWRGAGKAGRRDYFSVPCSDDSRGALMQSASRREEVRELQRLWREIKLQRF</sequence>
<name>A0A3R7KFN3_TRYRA</name>
<protein>
    <submittedName>
        <fullName evidence="2">Uncharacterized protein</fullName>
    </submittedName>
</protein>
<organism evidence="2 3">
    <name type="scientific">Trypanosoma rangeli</name>
    <dbReference type="NCBI Taxonomy" id="5698"/>
    <lineage>
        <taxon>Eukaryota</taxon>
        <taxon>Discoba</taxon>
        <taxon>Euglenozoa</taxon>
        <taxon>Kinetoplastea</taxon>
        <taxon>Metakinetoplastina</taxon>
        <taxon>Trypanosomatida</taxon>
        <taxon>Trypanosomatidae</taxon>
        <taxon>Trypanosoma</taxon>
        <taxon>Herpetosoma</taxon>
    </lineage>
</organism>
<proteinExistence type="predicted"/>
<feature type="region of interest" description="Disordered" evidence="1">
    <location>
        <begin position="59"/>
        <end position="84"/>
    </location>
</feature>
<evidence type="ECO:0000313" key="2">
    <source>
        <dbReference type="EMBL" id="RNE99523.1"/>
    </source>
</evidence>
<dbReference type="RefSeq" id="XP_029235249.1">
    <property type="nucleotide sequence ID" value="XM_029384947.1"/>
</dbReference>
<dbReference type="AlphaFoldDB" id="A0A3R7KFN3"/>
<dbReference type="GeneID" id="40332121"/>
<evidence type="ECO:0000313" key="3">
    <source>
        <dbReference type="Proteomes" id="UP000283634"/>
    </source>
</evidence>
<evidence type="ECO:0000256" key="1">
    <source>
        <dbReference type="SAM" id="MobiDB-lite"/>
    </source>
</evidence>